<dbReference type="EMBL" id="ML977578">
    <property type="protein sequence ID" value="KAF2002275.1"/>
    <property type="molecule type" value="Genomic_DNA"/>
</dbReference>
<accession>A0A6A5WT81</accession>
<dbReference type="Proteomes" id="UP000799779">
    <property type="component" value="Unassembled WGS sequence"/>
</dbReference>
<feature type="region of interest" description="Disordered" evidence="1">
    <location>
        <begin position="118"/>
        <end position="191"/>
    </location>
</feature>
<organism evidence="2 3">
    <name type="scientific">Amniculicola lignicola CBS 123094</name>
    <dbReference type="NCBI Taxonomy" id="1392246"/>
    <lineage>
        <taxon>Eukaryota</taxon>
        <taxon>Fungi</taxon>
        <taxon>Dikarya</taxon>
        <taxon>Ascomycota</taxon>
        <taxon>Pezizomycotina</taxon>
        <taxon>Dothideomycetes</taxon>
        <taxon>Pleosporomycetidae</taxon>
        <taxon>Pleosporales</taxon>
        <taxon>Amniculicolaceae</taxon>
        <taxon>Amniculicola</taxon>
    </lineage>
</organism>
<gene>
    <name evidence="2" type="ORF">P154DRAFT_144990</name>
</gene>
<evidence type="ECO:0000256" key="1">
    <source>
        <dbReference type="SAM" id="MobiDB-lite"/>
    </source>
</evidence>
<dbReference type="AlphaFoldDB" id="A0A6A5WT81"/>
<protein>
    <submittedName>
        <fullName evidence="2">Uncharacterized protein</fullName>
    </submittedName>
</protein>
<reference evidence="2" key="1">
    <citation type="journal article" date="2020" name="Stud. Mycol.">
        <title>101 Dothideomycetes genomes: a test case for predicting lifestyles and emergence of pathogens.</title>
        <authorList>
            <person name="Haridas S."/>
            <person name="Albert R."/>
            <person name="Binder M."/>
            <person name="Bloem J."/>
            <person name="Labutti K."/>
            <person name="Salamov A."/>
            <person name="Andreopoulos B."/>
            <person name="Baker S."/>
            <person name="Barry K."/>
            <person name="Bills G."/>
            <person name="Bluhm B."/>
            <person name="Cannon C."/>
            <person name="Castanera R."/>
            <person name="Culley D."/>
            <person name="Daum C."/>
            <person name="Ezra D."/>
            <person name="Gonzalez J."/>
            <person name="Henrissat B."/>
            <person name="Kuo A."/>
            <person name="Liang C."/>
            <person name="Lipzen A."/>
            <person name="Lutzoni F."/>
            <person name="Magnuson J."/>
            <person name="Mondo S."/>
            <person name="Nolan M."/>
            <person name="Ohm R."/>
            <person name="Pangilinan J."/>
            <person name="Park H.-J."/>
            <person name="Ramirez L."/>
            <person name="Alfaro M."/>
            <person name="Sun H."/>
            <person name="Tritt A."/>
            <person name="Yoshinaga Y."/>
            <person name="Zwiers L.-H."/>
            <person name="Turgeon B."/>
            <person name="Goodwin S."/>
            <person name="Spatafora J."/>
            <person name="Crous P."/>
            <person name="Grigoriev I."/>
        </authorList>
    </citation>
    <scope>NUCLEOTIDE SEQUENCE</scope>
    <source>
        <strain evidence="2">CBS 123094</strain>
    </source>
</reference>
<name>A0A6A5WT81_9PLEO</name>
<evidence type="ECO:0000313" key="3">
    <source>
        <dbReference type="Proteomes" id="UP000799779"/>
    </source>
</evidence>
<sequence length="191" mass="20602">MFLLLAARSRSRRRRAASVSAASASAPQGQLLIELDTPILPPLPRAKKWLLSGTCGIIPARRLFQVFHRREASNLLLFDSFPPCGTPWSVLPLVSYITSPKYISARSASSVALPVHPHSAPPLHKALPRRPPGSCQVPPPPPQSPHTPILTARPLRPARPKACGSPFSSGLPTPDPPRAQSPPDVLLFRPS</sequence>
<keyword evidence="3" id="KW-1185">Reference proteome</keyword>
<proteinExistence type="predicted"/>
<evidence type="ECO:0000313" key="2">
    <source>
        <dbReference type="EMBL" id="KAF2002275.1"/>
    </source>
</evidence>